<evidence type="ECO:0000313" key="2">
    <source>
        <dbReference type="Proteomes" id="UP000190637"/>
    </source>
</evidence>
<evidence type="ECO:0000313" key="1">
    <source>
        <dbReference type="EMBL" id="SJZ92271.1"/>
    </source>
</evidence>
<accession>A0A1T4PLP1</accession>
<dbReference type="AlphaFoldDB" id="A0A1T4PLP1"/>
<keyword evidence="2" id="KW-1185">Reference proteome</keyword>
<proteinExistence type="predicted"/>
<organism evidence="1 2">
    <name type="scientific">Marinactinospora thermotolerans DSM 45154</name>
    <dbReference type="NCBI Taxonomy" id="1122192"/>
    <lineage>
        <taxon>Bacteria</taxon>
        <taxon>Bacillati</taxon>
        <taxon>Actinomycetota</taxon>
        <taxon>Actinomycetes</taxon>
        <taxon>Streptosporangiales</taxon>
        <taxon>Nocardiopsidaceae</taxon>
        <taxon>Marinactinospora</taxon>
    </lineage>
</organism>
<dbReference type="Proteomes" id="UP000190637">
    <property type="component" value="Unassembled WGS sequence"/>
</dbReference>
<sequence length="32" mass="3529">MSELPGLIAGLLSDEVIELEAWRLELSEGDQD</sequence>
<name>A0A1T4PLP1_9ACTN</name>
<gene>
    <name evidence="1" type="ORF">SAMN02745673_01871</name>
</gene>
<protein>
    <submittedName>
        <fullName evidence="1">Uncharacterized protein</fullName>
    </submittedName>
</protein>
<reference evidence="1 2" key="1">
    <citation type="submission" date="2017-02" db="EMBL/GenBank/DDBJ databases">
        <authorList>
            <person name="Peterson S.W."/>
        </authorList>
    </citation>
    <scope>NUCLEOTIDE SEQUENCE [LARGE SCALE GENOMIC DNA]</scope>
    <source>
        <strain evidence="1 2">DSM 45154</strain>
    </source>
</reference>
<dbReference type="STRING" id="1122192.SAMN02745673_01871"/>
<dbReference type="EMBL" id="FUWS01000004">
    <property type="protein sequence ID" value="SJZ92271.1"/>
    <property type="molecule type" value="Genomic_DNA"/>
</dbReference>